<dbReference type="Proteomes" id="UP000600139">
    <property type="component" value="Unassembled WGS sequence"/>
</dbReference>
<dbReference type="SMART" id="SM00448">
    <property type="entry name" value="REC"/>
    <property type="match status" value="1"/>
</dbReference>
<gene>
    <name evidence="4" type="ORF">JIN84_00150</name>
</gene>
<dbReference type="SMART" id="SM00850">
    <property type="entry name" value="LytTR"/>
    <property type="match status" value="1"/>
</dbReference>
<name>A0A934QZQ4_9BACT</name>
<dbReference type="PROSITE" id="PS50110">
    <property type="entry name" value="RESPONSE_REGULATORY"/>
    <property type="match status" value="1"/>
</dbReference>
<feature type="domain" description="HTH LytTR-type" evidence="3">
    <location>
        <begin position="137"/>
        <end position="241"/>
    </location>
</feature>
<accession>A0A934QZQ4</accession>
<dbReference type="EMBL" id="JAENIK010000001">
    <property type="protein sequence ID" value="MBK1814017.1"/>
    <property type="molecule type" value="Genomic_DNA"/>
</dbReference>
<sequence>MRALVIDDEPVARLEMRRLLKSHPQIEVVGEAENAGTALDLIAELGPDLLFLDIQMPGTNGFELLDSIPLPVPRIIFCTAYDAHALRAFEVNAIDYLLKPVDPARLSQALLRLAPKAGTALPAEAPPEEPLLESDRVLLKNESRSWLAPVRSIWLLTADGNYTHVHFDGHKVLLNRSLQSLERRLPKSLFFRVSRSQIVNLKSVVEVGESYSGGMRLILAGGTEISISRRQATVFRKQKEL</sequence>
<dbReference type="RefSeq" id="WP_200348983.1">
    <property type="nucleotide sequence ID" value="NZ_BAABHZ010000005.1"/>
</dbReference>
<proteinExistence type="predicted"/>
<feature type="domain" description="Response regulatory" evidence="2">
    <location>
        <begin position="2"/>
        <end position="114"/>
    </location>
</feature>
<feature type="modified residue" description="4-aspartylphosphate" evidence="1">
    <location>
        <position position="53"/>
    </location>
</feature>
<evidence type="ECO:0000259" key="2">
    <source>
        <dbReference type="PROSITE" id="PS50110"/>
    </source>
</evidence>
<comment type="caution">
    <text evidence="4">The sequence shown here is derived from an EMBL/GenBank/DDBJ whole genome shotgun (WGS) entry which is preliminary data.</text>
</comment>
<keyword evidence="1" id="KW-0597">Phosphoprotein</keyword>
<protein>
    <submittedName>
        <fullName evidence="4">Response regulator transcription factor</fullName>
    </submittedName>
</protein>
<dbReference type="GO" id="GO:0000156">
    <property type="term" value="F:phosphorelay response regulator activity"/>
    <property type="evidence" value="ECO:0007669"/>
    <property type="project" value="InterPro"/>
</dbReference>
<dbReference type="InterPro" id="IPR001789">
    <property type="entry name" value="Sig_transdc_resp-reg_receiver"/>
</dbReference>
<reference evidence="4" key="1">
    <citation type="submission" date="2021-01" db="EMBL/GenBank/DDBJ databases">
        <title>Modified the classification status of verrucomicrobia.</title>
        <authorList>
            <person name="Feng X."/>
        </authorList>
    </citation>
    <scope>NUCLEOTIDE SEQUENCE</scope>
    <source>
        <strain evidence="4">JCM 18052</strain>
    </source>
</reference>
<dbReference type="Gene3D" id="3.40.50.2300">
    <property type="match status" value="1"/>
</dbReference>
<evidence type="ECO:0000259" key="3">
    <source>
        <dbReference type="PROSITE" id="PS50930"/>
    </source>
</evidence>
<dbReference type="Pfam" id="PF00072">
    <property type="entry name" value="Response_reg"/>
    <property type="match status" value="1"/>
</dbReference>
<evidence type="ECO:0000313" key="5">
    <source>
        <dbReference type="Proteomes" id="UP000600139"/>
    </source>
</evidence>
<dbReference type="Gene3D" id="2.40.50.1020">
    <property type="entry name" value="LytTr DNA-binding domain"/>
    <property type="match status" value="1"/>
</dbReference>
<dbReference type="AlphaFoldDB" id="A0A934QZQ4"/>
<organism evidence="4 5">
    <name type="scientific">Luteolibacter yonseiensis</name>
    <dbReference type="NCBI Taxonomy" id="1144680"/>
    <lineage>
        <taxon>Bacteria</taxon>
        <taxon>Pseudomonadati</taxon>
        <taxon>Verrucomicrobiota</taxon>
        <taxon>Verrucomicrobiia</taxon>
        <taxon>Verrucomicrobiales</taxon>
        <taxon>Verrucomicrobiaceae</taxon>
        <taxon>Luteolibacter</taxon>
    </lineage>
</organism>
<keyword evidence="5" id="KW-1185">Reference proteome</keyword>
<dbReference type="GO" id="GO:0003677">
    <property type="term" value="F:DNA binding"/>
    <property type="evidence" value="ECO:0007669"/>
    <property type="project" value="InterPro"/>
</dbReference>
<dbReference type="PANTHER" id="PTHR37299">
    <property type="entry name" value="TRANSCRIPTIONAL REGULATOR-RELATED"/>
    <property type="match status" value="1"/>
</dbReference>
<dbReference type="Pfam" id="PF04397">
    <property type="entry name" value="LytTR"/>
    <property type="match status" value="1"/>
</dbReference>
<evidence type="ECO:0000313" key="4">
    <source>
        <dbReference type="EMBL" id="MBK1814017.1"/>
    </source>
</evidence>
<dbReference type="InterPro" id="IPR007492">
    <property type="entry name" value="LytTR_DNA-bd_dom"/>
</dbReference>
<dbReference type="InterPro" id="IPR046947">
    <property type="entry name" value="LytR-like"/>
</dbReference>
<dbReference type="PROSITE" id="PS50930">
    <property type="entry name" value="HTH_LYTTR"/>
    <property type="match status" value="1"/>
</dbReference>
<evidence type="ECO:0000256" key="1">
    <source>
        <dbReference type="PROSITE-ProRule" id="PRU00169"/>
    </source>
</evidence>
<dbReference type="InterPro" id="IPR011006">
    <property type="entry name" value="CheY-like_superfamily"/>
</dbReference>
<dbReference type="SUPFAM" id="SSF52172">
    <property type="entry name" value="CheY-like"/>
    <property type="match status" value="1"/>
</dbReference>
<dbReference type="PANTHER" id="PTHR37299:SF1">
    <property type="entry name" value="STAGE 0 SPORULATION PROTEIN A HOMOLOG"/>
    <property type="match status" value="1"/>
</dbReference>